<dbReference type="EMBL" id="MNBE01000584">
    <property type="protein sequence ID" value="OKP07004.1"/>
    <property type="molecule type" value="Genomic_DNA"/>
</dbReference>
<reference evidence="1 3" key="1">
    <citation type="submission" date="2016-10" db="EMBL/GenBank/DDBJ databases">
        <title>Genome sequence of the ascomycete fungus Penicillium subrubescens.</title>
        <authorList>
            <person name="De Vries R.P."/>
            <person name="Peng M."/>
            <person name="Dilokpimol A."/>
            <person name="Hilden K."/>
            <person name="Makela M.R."/>
            <person name="Grigoriev I."/>
            <person name="Riley R."/>
            <person name="Granchi Z."/>
        </authorList>
    </citation>
    <scope>NUCLEOTIDE SEQUENCE [LARGE SCALE GENOMIC DNA]</scope>
    <source>
        <strain evidence="1 3">CBS 132785</strain>
    </source>
</reference>
<gene>
    <name evidence="1" type="ORF">PENSUB_12521</name>
    <name evidence="2" type="ORF">PENSUB_6121</name>
</gene>
<sequence length="154" mass="17769">MVGLCLYAPPVVLPALVSDQPADTNAPFSVAMWWKSSWFDQFASMFKAHPTARQAEIKFMRQIGRRLRYLPHSINLKPYPGAFWKLRKCRKALLHEKAGISVQKMRKNFKGEAIYSAETEVHFPQYAEHMRDVVMEMLGLSHTINTGVENDFIR</sequence>
<dbReference type="STRING" id="1316194.A0A1Q5SYW3"/>
<dbReference type="AlphaFoldDB" id="A0A1Q5SYW3"/>
<organism evidence="1 3">
    <name type="scientific">Penicillium subrubescens</name>
    <dbReference type="NCBI Taxonomy" id="1316194"/>
    <lineage>
        <taxon>Eukaryota</taxon>
        <taxon>Fungi</taxon>
        <taxon>Dikarya</taxon>
        <taxon>Ascomycota</taxon>
        <taxon>Pezizomycotina</taxon>
        <taxon>Eurotiomycetes</taxon>
        <taxon>Eurotiomycetidae</taxon>
        <taxon>Eurotiales</taxon>
        <taxon>Aspergillaceae</taxon>
        <taxon>Penicillium</taxon>
    </lineage>
</organism>
<name>A0A1Q5SYW3_9EURO</name>
<dbReference type="EMBL" id="MNBE01000726">
    <property type="protein sequence ID" value="OKO93076.1"/>
    <property type="molecule type" value="Genomic_DNA"/>
</dbReference>
<keyword evidence="3" id="KW-1185">Reference proteome</keyword>
<protein>
    <submittedName>
        <fullName evidence="1">Opaque-specific ABC transporter CDR3</fullName>
    </submittedName>
</protein>
<proteinExistence type="predicted"/>
<evidence type="ECO:0000313" key="2">
    <source>
        <dbReference type="EMBL" id="OKP07004.1"/>
    </source>
</evidence>
<dbReference type="Proteomes" id="UP000186955">
    <property type="component" value="Unassembled WGS sequence"/>
</dbReference>
<evidence type="ECO:0000313" key="1">
    <source>
        <dbReference type="EMBL" id="OKO93076.1"/>
    </source>
</evidence>
<comment type="caution">
    <text evidence="1">The sequence shown here is derived from an EMBL/GenBank/DDBJ whole genome shotgun (WGS) entry which is preliminary data.</text>
</comment>
<accession>A0A1Q5SYW3</accession>
<evidence type="ECO:0000313" key="3">
    <source>
        <dbReference type="Proteomes" id="UP000186955"/>
    </source>
</evidence>